<dbReference type="InterPro" id="IPR037528">
    <property type="entry name" value="ArgB"/>
</dbReference>
<feature type="binding site" evidence="9">
    <location>
        <begin position="76"/>
        <end position="77"/>
    </location>
    <ligand>
        <name>substrate</name>
    </ligand>
</feature>
<organism evidence="11 12">
    <name type="scientific">Aciditerrimonas ferrireducens</name>
    <dbReference type="NCBI Taxonomy" id="667306"/>
    <lineage>
        <taxon>Bacteria</taxon>
        <taxon>Bacillati</taxon>
        <taxon>Actinomycetota</taxon>
        <taxon>Acidimicrobiia</taxon>
        <taxon>Acidimicrobiales</taxon>
        <taxon>Acidimicrobiaceae</taxon>
        <taxon>Aciditerrimonas</taxon>
    </lineage>
</organism>
<dbReference type="InterPro" id="IPR004662">
    <property type="entry name" value="AcgluKinase_fam"/>
</dbReference>
<dbReference type="InterPro" id="IPR036393">
    <property type="entry name" value="AceGlu_kinase-like_sf"/>
</dbReference>
<dbReference type="EC" id="2.7.2.8" evidence="9"/>
<keyword evidence="2 9" id="KW-0055">Arginine biosynthesis</keyword>
<feature type="domain" description="Aspartate/glutamate/uridylate kinase" evidence="10">
    <location>
        <begin position="31"/>
        <end position="272"/>
    </location>
</feature>
<proteinExistence type="inferred from homology"/>
<dbReference type="RefSeq" id="WP_282436565.1">
    <property type="nucleotide sequence ID" value="NZ_JAKHEX010000011.1"/>
</dbReference>
<evidence type="ECO:0000256" key="1">
    <source>
        <dbReference type="ARBA" id="ARBA00004828"/>
    </source>
</evidence>
<dbReference type="NCBIfam" id="TIGR00761">
    <property type="entry name" value="argB"/>
    <property type="match status" value="1"/>
</dbReference>
<keyword evidence="12" id="KW-1185">Reference proteome</keyword>
<dbReference type="PANTHER" id="PTHR23342">
    <property type="entry name" value="N-ACETYLGLUTAMATE SYNTHASE"/>
    <property type="match status" value="1"/>
</dbReference>
<dbReference type="HAMAP" id="MF_00082">
    <property type="entry name" value="ArgB"/>
    <property type="match status" value="1"/>
</dbReference>
<evidence type="ECO:0000256" key="6">
    <source>
        <dbReference type="ARBA" id="ARBA00022777"/>
    </source>
</evidence>
<evidence type="ECO:0000256" key="7">
    <source>
        <dbReference type="ARBA" id="ARBA00022840"/>
    </source>
</evidence>
<feature type="site" description="Transition state stabilizer" evidence="9">
    <location>
        <position position="35"/>
    </location>
</feature>
<feature type="site" description="Transition state stabilizer" evidence="9">
    <location>
        <position position="253"/>
    </location>
</feature>
<keyword evidence="7 9" id="KW-0067">ATP-binding</keyword>
<comment type="function">
    <text evidence="9">Catalyzes the ATP-dependent phosphorylation of N-acetyl-L-glutamate.</text>
</comment>
<dbReference type="InterPro" id="IPR041727">
    <property type="entry name" value="NAGK-C"/>
</dbReference>
<comment type="pathway">
    <text evidence="1 9">Amino-acid biosynthesis; L-arginine biosynthesis; N(2)-acetyl-L-ornithine from L-glutamate: step 2/4.</text>
</comment>
<gene>
    <name evidence="9 11" type="primary">argB</name>
    <name evidence="11" type="ORF">ACFFRE_08690</name>
</gene>
<protein>
    <recommendedName>
        <fullName evidence="9">Acetylglutamate kinase</fullName>
        <ecNumber evidence="9">2.7.2.8</ecNumber>
    </recommendedName>
    <alternativeName>
        <fullName evidence="9">N-acetyl-L-glutamate 5-phosphotransferase</fullName>
    </alternativeName>
    <alternativeName>
        <fullName evidence="9">NAG kinase</fullName>
        <shortName evidence="9">NAGK</shortName>
    </alternativeName>
</protein>
<accession>A0ABV6C3F2</accession>
<evidence type="ECO:0000256" key="9">
    <source>
        <dbReference type="HAMAP-Rule" id="MF_00082"/>
    </source>
</evidence>
<dbReference type="GO" id="GO:0003991">
    <property type="term" value="F:acetylglutamate kinase activity"/>
    <property type="evidence" value="ECO:0007669"/>
    <property type="project" value="UniProtKB-EC"/>
</dbReference>
<evidence type="ECO:0000256" key="3">
    <source>
        <dbReference type="ARBA" id="ARBA00022605"/>
    </source>
</evidence>
<dbReference type="PANTHER" id="PTHR23342:SF0">
    <property type="entry name" value="N-ACETYLGLUTAMATE SYNTHASE, MITOCHONDRIAL"/>
    <property type="match status" value="1"/>
</dbReference>
<dbReference type="PRINTS" id="PR00474">
    <property type="entry name" value="GLU5KINASE"/>
</dbReference>
<dbReference type="InterPro" id="IPR001048">
    <property type="entry name" value="Asp/Glu/Uridylate_kinase"/>
</dbReference>
<comment type="similarity">
    <text evidence="9">Belongs to the acetylglutamate kinase family. ArgB subfamily.</text>
</comment>
<reference evidence="11 12" key="1">
    <citation type="submission" date="2024-09" db="EMBL/GenBank/DDBJ databases">
        <authorList>
            <person name="Sun Q."/>
            <person name="Mori K."/>
        </authorList>
    </citation>
    <scope>NUCLEOTIDE SEQUENCE [LARGE SCALE GENOMIC DNA]</scope>
    <source>
        <strain evidence="11 12">JCM 15389</strain>
    </source>
</reference>
<feature type="binding site" evidence="9">
    <location>
        <position position="98"/>
    </location>
    <ligand>
        <name>substrate</name>
    </ligand>
</feature>
<evidence type="ECO:0000259" key="10">
    <source>
        <dbReference type="Pfam" id="PF00696"/>
    </source>
</evidence>
<comment type="catalytic activity">
    <reaction evidence="8 9">
        <text>N-acetyl-L-glutamate + ATP = N-acetyl-L-glutamyl 5-phosphate + ADP</text>
        <dbReference type="Rhea" id="RHEA:14629"/>
        <dbReference type="ChEBI" id="CHEBI:30616"/>
        <dbReference type="ChEBI" id="CHEBI:44337"/>
        <dbReference type="ChEBI" id="CHEBI:57936"/>
        <dbReference type="ChEBI" id="CHEBI:456216"/>
        <dbReference type="EC" id="2.7.2.8"/>
    </reaction>
</comment>
<dbReference type="SUPFAM" id="SSF53633">
    <property type="entry name" value="Carbamate kinase-like"/>
    <property type="match status" value="1"/>
</dbReference>
<keyword evidence="6 9" id="KW-0418">Kinase</keyword>
<evidence type="ECO:0000313" key="12">
    <source>
        <dbReference type="Proteomes" id="UP001589788"/>
    </source>
</evidence>
<evidence type="ECO:0000256" key="5">
    <source>
        <dbReference type="ARBA" id="ARBA00022741"/>
    </source>
</evidence>
<comment type="subcellular location">
    <subcellularLocation>
        <location evidence="9">Cytoplasm</location>
    </subcellularLocation>
</comment>
<dbReference type="Gene3D" id="3.40.1160.10">
    <property type="entry name" value="Acetylglutamate kinase-like"/>
    <property type="match status" value="1"/>
</dbReference>
<evidence type="ECO:0000256" key="4">
    <source>
        <dbReference type="ARBA" id="ARBA00022679"/>
    </source>
</evidence>
<evidence type="ECO:0000256" key="2">
    <source>
        <dbReference type="ARBA" id="ARBA00022571"/>
    </source>
</evidence>
<keyword evidence="9" id="KW-0963">Cytoplasm</keyword>
<dbReference type="PIRSF" id="PIRSF000728">
    <property type="entry name" value="NAGK"/>
    <property type="match status" value="1"/>
</dbReference>
<dbReference type="InterPro" id="IPR001057">
    <property type="entry name" value="Glu/AcGlu_kinase"/>
</dbReference>
<keyword evidence="3 9" id="KW-0028">Amino-acid biosynthesis</keyword>
<keyword evidence="4 9" id="KW-0808">Transferase</keyword>
<name>A0ABV6C3F2_9ACTN</name>
<dbReference type="CDD" id="cd04250">
    <property type="entry name" value="AAK_NAGK-C"/>
    <property type="match status" value="1"/>
</dbReference>
<feature type="binding site" evidence="9">
    <location>
        <position position="190"/>
    </location>
    <ligand>
        <name>substrate</name>
    </ligand>
</feature>
<keyword evidence="5 9" id="KW-0547">Nucleotide-binding</keyword>
<sequence>MPRGAAVPGAAEKAAVLVEALPYIRRFWGAVVVVKYGGNALGAEGTGGEAAARASFAEDVVLMRSVGMLPVVVHGGGPQIGELMARLGKEPEFRDGLRVTDAETLEIARMVLVGKVNRDLVSAINVHGPLAVGLSGEDANLIQAAARDESLGYVGDVAAVDPTILQRLLAQGLIPVVATIGADPAGQAYNINADTVAGALAEALEATKLVYLTDVAGLRADPEDPGSVLAQCRPEDLDRLVAEGAARGGMVPKVRACAHAVRHGVRQAHILDGRVPHALLLEVFTDAGVGTMVTAEPGVGASGEETR</sequence>
<evidence type="ECO:0000313" key="11">
    <source>
        <dbReference type="EMBL" id="MFC0082220.1"/>
    </source>
</evidence>
<dbReference type="Proteomes" id="UP001589788">
    <property type="component" value="Unassembled WGS sequence"/>
</dbReference>
<dbReference type="Pfam" id="PF00696">
    <property type="entry name" value="AA_kinase"/>
    <property type="match status" value="1"/>
</dbReference>
<evidence type="ECO:0000256" key="8">
    <source>
        <dbReference type="ARBA" id="ARBA00048141"/>
    </source>
</evidence>
<comment type="caution">
    <text evidence="11">The sequence shown here is derived from an EMBL/GenBank/DDBJ whole genome shotgun (WGS) entry which is preliminary data.</text>
</comment>
<dbReference type="EMBL" id="JBHLYQ010000080">
    <property type="protein sequence ID" value="MFC0082220.1"/>
    <property type="molecule type" value="Genomic_DNA"/>
</dbReference>